<dbReference type="GO" id="GO:0008270">
    <property type="term" value="F:zinc ion binding"/>
    <property type="evidence" value="ECO:0007669"/>
    <property type="project" value="InterPro"/>
</dbReference>
<dbReference type="SMART" id="SM00066">
    <property type="entry name" value="GAL4"/>
    <property type="match status" value="1"/>
</dbReference>
<evidence type="ECO:0000313" key="11">
    <source>
        <dbReference type="Proteomes" id="UP000241818"/>
    </source>
</evidence>
<evidence type="ECO:0000256" key="7">
    <source>
        <dbReference type="ARBA" id="ARBA00023242"/>
    </source>
</evidence>
<keyword evidence="3" id="KW-0862">Zinc</keyword>
<dbReference type="RefSeq" id="XP_024723253.1">
    <property type="nucleotide sequence ID" value="XM_024868651.1"/>
</dbReference>
<dbReference type="GO" id="GO:0005634">
    <property type="term" value="C:nucleus"/>
    <property type="evidence" value="ECO:0007669"/>
    <property type="project" value="UniProtKB-SubCell"/>
</dbReference>
<dbReference type="Gene3D" id="4.10.240.10">
    <property type="entry name" value="Zn(2)-C6 fungal-type DNA-binding domain"/>
    <property type="match status" value="1"/>
</dbReference>
<accession>A0A2T3B8P7</accession>
<keyword evidence="11" id="KW-1185">Reference proteome</keyword>
<dbReference type="PANTHER" id="PTHR47782">
    <property type="entry name" value="ZN(II)2CYS6 TRANSCRIPTION FACTOR (EUROFUNG)-RELATED"/>
    <property type="match status" value="1"/>
</dbReference>
<dbReference type="CDD" id="cd00067">
    <property type="entry name" value="GAL4"/>
    <property type="match status" value="1"/>
</dbReference>
<keyword evidence="6" id="KW-0804">Transcription</keyword>
<keyword evidence="4" id="KW-0805">Transcription regulation</keyword>
<dbReference type="EMBL" id="KZ679008">
    <property type="protein sequence ID" value="PSS23207.1"/>
    <property type="molecule type" value="Genomic_DNA"/>
</dbReference>
<dbReference type="SUPFAM" id="SSF57701">
    <property type="entry name" value="Zn2/Cys6 DNA-binding domain"/>
    <property type="match status" value="1"/>
</dbReference>
<name>A0A2T3B8P7_AMORE</name>
<protein>
    <recommendedName>
        <fullName evidence="9">Zn(2)-C6 fungal-type domain-containing protein</fullName>
    </recommendedName>
</protein>
<dbReference type="OrthoDB" id="2399539at2759"/>
<dbReference type="Pfam" id="PF04082">
    <property type="entry name" value="Fungal_trans"/>
    <property type="match status" value="1"/>
</dbReference>
<dbReference type="InterPro" id="IPR007219">
    <property type="entry name" value="XnlR_reg_dom"/>
</dbReference>
<sequence>MAEVAPSVPRLSRSANACQRCRRRKQKCDLRLPKCTSCHTAGVPCMTYSPGKQSEVQRNYVSNLEKQVERLKAEVEELRREGPRSNDASPSEYPRQRIGVQSSEQGESPDGMLNPDRQELNSDPRDLVRTIGLVALESTSEPRFMGTSSGLSFAKMVMGAIRCEQPAPPPTSGAHEPIQHSATTPGITSSLPPRHVADHIVEVYYQHRTPHFAILERHQVERAVDNVYKNGFSEVHDSRTRISVEKDLFTTYMILATGLCGIAKDENSRPMQSEGCFNSAMRSLDAVFVYPRSDLQTLGAILLLCQYVTLCPSKGNLWQLSGTALRLCIEMGLHWEAGSASKFDPVVQDERRRLFWASYNFDRALVITLGRPFGIIDQSINTGLPDPWLNVTNRQEPRNPAGFDEIDIHHKRAANHLTALYKLQSEIKQVCYQQMKGASLAFPLPDYNLWIRDIHPRLEQWKANTPPLDKAHPQSIFASQHWWDAMYSSALLLLYRPNPLVPCLTPSSLNICFEVSCSIITSIKMLYREQRIETPWTWVHRLILAGLTMVYCVWHSDEVLNRISFQDLMDTTQRCSSVLAALAERFPGAAGCRDAFEMLSVTTLKWFVAKDSHVMHQEESSFSRFLQTIQQQADSSAGMNTRTSRPQEDDSMLLLPEDPLEFGESLASAAQWPPLRRDYDWALESMFDDLPDFTFSR</sequence>
<dbReference type="GO" id="GO:0045944">
    <property type="term" value="P:positive regulation of transcription by RNA polymerase II"/>
    <property type="evidence" value="ECO:0007669"/>
    <property type="project" value="TreeGrafter"/>
</dbReference>
<dbReference type="AlphaFoldDB" id="A0A2T3B8P7"/>
<proteinExistence type="predicted"/>
<evidence type="ECO:0000313" key="10">
    <source>
        <dbReference type="EMBL" id="PSS23207.1"/>
    </source>
</evidence>
<feature type="domain" description="Zn(2)-C6 fungal-type" evidence="9">
    <location>
        <begin position="17"/>
        <end position="47"/>
    </location>
</feature>
<evidence type="ECO:0000256" key="6">
    <source>
        <dbReference type="ARBA" id="ARBA00023163"/>
    </source>
</evidence>
<dbReference type="PROSITE" id="PS00463">
    <property type="entry name" value="ZN2_CY6_FUNGAL_1"/>
    <property type="match status" value="1"/>
</dbReference>
<dbReference type="InterPro" id="IPR001138">
    <property type="entry name" value="Zn2Cys6_DnaBD"/>
</dbReference>
<feature type="region of interest" description="Disordered" evidence="8">
    <location>
        <begin position="76"/>
        <end position="124"/>
    </location>
</feature>
<dbReference type="GO" id="GO:0043565">
    <property type="term" value="F:sequence-specific DNA binding"/>
    <property type="evidence" value="ECO:0007669"/>
    <property type="project" value="TreeGrafter"/>
</dbReference>
<dbReference type="PANTHER" id="PTHR47782:SF1">
    <property type="entry name" value="PYRIMIDINE PATHWAY REGULATORY PROTEIN 1"/>
    <property type="match status" value="1"/>
</dbReference>
<comment type="subcellular location">
    <subcellularLocation>
        <location evidence="1">Nucleus</location>
    </subcellularLocation>
</comment>
<dbReference type="InterPro" id="IPR036864">
    <property type="entry name" value="Zn2-C6_fun-type_DNA-bd_sf"/>
</dbReference>
<feature type="compositionally biased region" description="Polar residues" evidence="8">
    <location>
        <begin position="180"/>
        <end position="191"/>
    </location>
</feature>
<dbReference type="InterPro" id="IPR052202">
    <property type="entry name" value="Yeast_MetPath_Reg"/>
</dbReference>
<keyword evidence="7" id="KW-0539">Nucleus</keyword>
<evidence type="ECO:0000256" key="4">
    <source>
        <dbReference type="ARBA" id="ARBA00023015"/>
    </source>
</evidence>
<dbReference type="Pfam" id="PF00172">
    <property type="entry name" value="Zn_clus"/>
    <property type="match status" value="1"/>
</dbReference>
<evidence type="ECO:0000256" key="5">
    <source>
        <dbReference type="ARBA" id="ARBA00023125"/>
    </source>
</evidence>
<dbReference type="SMART" id="SM00906">
    <property type="entry name" value="Fungal_trans"/>
    <property type="match status" value="1"/>
</dbReference>
<evidence type="ECO:0000256" key="8">
    <source>
        <dbReference type="SAM" id="MobiDB-lite"/>
    </source>
</evidence>
<feature type="region of interest" description="Disordered" evidence="8">
    <location>
        <begin position="167"/>
        <end position="191"/>
    </location>
</feature>
<evidence type="ECO:0000256" key="2">
    <source>
        <dbReference type="ARBA" id="ARBA00022723"/>
    </source>
</evidence>
<organism evidence="10 11">
    <name type="scientific">Amorphotheca resinae ATCC 22711</name>
    <dbReference type="NCBI Taxonomy" id="857342"/>
    <lineage>
        <taxon>Eukaryota</taxon>
        <taxon>Fungi</taxon>
        <taxon>Dikarya</taxon>
        <taxon>Ascomycota</taxon>
        <taxon>Pezizomycotina</taxon>
        <taxon>Leotiomycetes</taxon>
        <taxon>Helotiales</taxon>
        <taxon>Amorphothecaceae</taxon>
        <taxon>Amorphotheca</taxon>
    </lineage>
</organism>
<dbReference type="GeneID" id="36576732"/>
<gene>
    <name evidence="10" type="ORF">M430DRAFT_57020</name>
</gene>
<reference evidence="10 11" key="1">
    <citation type="journal article" date="2018" name="New Phytol.">
        <title>Comparative genomics and transcriptomics depict ericoid mycorrhizal fungi as versatile saprotrophs and plant mutualists.</title>
        <authorList>
            <person name="Martino E."/>
            <person name="Morin E."/>
            <person name="Grelet G.A."/>
            <person name="Kuo A."/>
            <person name="Kohler A."/>
            <person name="Daghino S."/>
            <person name="Barry K.W."/>
            <person name="Cichocki N."/>
            <person name="Clum A."/>
            <person name="Dockter R.B."/>
            <person name="Hainaut M."/>
            <person name="Kuo R.C."/>
            <person name="LaButti K."/>
            <person name="Lindahl B.D."/>
            <person name="Lindquist E.A."/>
            <person name="Lipzen A."/>
            <person name="Khouja H.R."/>
            <person name="Magnuson J."/>
            <person name="Murat C."/>
            <person name="Ohm R.A."/>
            <person name="Singer S.W."/>
            <person name="Spatafora J.W."/>
            <person name="Wang M."/>
            <person name="Veneault-Fourrey C."/>
            <person name="Henrissat B."/>
            <person name="Grigoriev I.V."/>
            <person name="Martin F.M."/>
            <person name="Perotto S."/>
        </authorList>
    </citation>
    <scope>NUCLEOTIDE SEQUENCE [LARGE SCALE GENOMIC DNA]</scope>
    <source>
        <strain evidence="10 11">ATCC 22711</strain>
    </source>
</reference>
<evidence type="ECO:0000256" key="3">
    <source>
        <dbReference type="ARBA" id="ARBA00022833"/>
    </source>
</evidence>
<evidence type="ECO:0000259" key="9">
    <source>
        <dbReference type="PROSITE" id="PS50048"/>
    </source>
</evidence>
<dbReference type="Proteomes" id="UP000241818">
    <property type="component" value="Unassembled WGS sequence"/>
</dbReference>
<dbReference type="InParanoid" id="A0A2T3B8P7"/>
<dbReference type="PROSITE" id="PS50048">
    <property type="entry name" value="ZN2_CY6_FUNGAL_2"/>
    <property type="match status" value="1"/>
</dbReference>
<keyword evidence="5" id="KW-0238">DNA-binding</keyword>
<evidence type="ECO:0000256" key="1">
    <source>
        <dbReference type="ARBA" id="ARBA00004123"/>
    </source>
</evidence>
<dbReference type="GO" id="GO:0006351">
    <property type="term" value="P:DNA-templated transcription"/>
    <property type="evidence" value="ECO:0007669"/>
    <property type="project" value="InterPro"/>
</dbReference>
<keyword evidence="2" id="KW-0479">Metal-binding</keyword>
<dbReference type="GO" id="GO:0000981">
    <property type="term" value="F:DNA-binding transcription factor activity, RNA polymerase II-specific"/>
    <property type="evidence" value="ECO:0007669"/>
    <property type="project" value="InterPro"/>
</dbReference>
<dbReference type="STRING" id="857342.A0A2T3B8P7"/>
<dbReference type="CDD" id="cd12148">
    <property type="entry name" value="fungal_TF_MHR"/>
    <property type="match status" value="1"/>
</dbReference>